<dbReference type="RefSeq" id="WP_202101834.1">
    <property type="nucleotide sequence ID" value="NZ_JAERTY010000002.1"/>
</dbReference>
<dbReference type="InterPro" id="IPR001789">
    <property type="entry name" value="Sig_transdc_resp-reg_receiver"/>
</dbReference>
<dbReference type="InterPro" id="IPR007492">
    <property type="entry name" value="LytTR_DNA-bd_dom"/>
</dbReference>
<sequence>MTTKTVLIVEDDFLNRRLVKKTLYDNGYDVLEAKNAAMALSMLSQYKVDFILLDINLGEGLADGISLGQEIIDQFAIPFLYLTAYDNRAVMEKAIATAPYGYITKPFKSMDLIAAVALGIRQSPRNVKSGPTIKVKHNEFMVDLPIGDIHYIEADRNYLLLNTPKEVYKIRSTIKQIMEHLPSAIFVQIHRAFIVNRKKIDKFNVRCVLVNNKEIPVSRKYVEDISMIIAPSFYPSNQPSIP</sequence>
<dbReference type="EMBL" id="JAERTY010000002">
    <property type="protein sequence ID" value="MBL1408057.1"/>
    <property type="molecule type" value="Genomic_DNA"/>
</dbReference>
<gene>
    <name evidence="4" type="ORF">JKG61_04780</name>
</gene>
<evidence type="ECO:0000256" key="1">
    <source>
        <dbReference type="PROSITE-ProRule" id="PRU00169"/>
    </source>
</evidence>
<dbReference type="InterPro" id="IPR011006">
    <property type="entry name" value="CheY-like_superfamily"/>
</dbReference>
<organism evidence="4 5">
    <name type="scientific">Sphingobacterium faecale</name>
    <dbReference type="NCBI Taxonomy" id="2803775"/>
    <lineage>
        <taxon>Bacteria</taxon>
        <taxon>Pseudomonadati</taxon>
        <taxon>Bacteroidota</taxon>
        <taxon>Sphingobacteriia</taxon>
        <taxon>Sphingobacteriales</taxon>
        <taxon>Sphingobacteriaceae</taxon>
        <taxon>Sphingobacterium</taxon>
    </lineage>
</organism>
<keyword evidence="5" id="KW-1185">Reference proteome</keyword>
<dbReference type="Gene3D" id="2.40.50.1020">
    <property type="entry name" value="LytTr DNA-binding domain"/>
    <property type="match status" value="1"/>
</dbReference>
<evidence type="ECO:0000259" key="2">
    <source>
        <dbReference type="PROSITE" id="PS50110"/>
    </source>
</evidence>
<dbReference type="Proteomes" id="UP000625283">
    <property type="component" value="Unassembled WGS sequence"/>
</dbReference>
<reference evidence="4 5" key="1">
    <citation type="submission" date="2021-01" db="EMBL/GenBank/DDBJ databases">
        <title>C459-1 draft genome sequence.</title>
        <authorList>
            <person name="Zhang X.-F."/>
        </authorList>
    </citation>
    <scope>NUCLEOTIDE SEQUENCE [LARGE SCALE GENOMIC DNA]</scope>
    <source>
        <strain evidence="5">C459-1</strain>
    </source>
</reference>
<accession>A0ABS1R038</accession>
<dbReference type="SMART" id="SM00850">
    <property type="entry name" value="LytTR"/>
    <property type="match status" value="1"/>
</dbReference>
<name>A0ABS1R038_9SPHI</name>
<dbReference type="Pfam" id="PF04397">
    <property type="entry name" value="LytTR"/>
    <property type="match status" value="1"/>
</dbReference>
<feature type="domain" description="HTH LytTR-type" evidence="3">
    <location>
        <begin position="133"/>
        <end position="231"/>
    </location>
</feature>
<keyword evidence="1" id="KW-0597">Phosphoprotein</keyword>
<evidence type="ECO:0000313" key="5">
    <source>
        <dbReference type="Proteomes" id="UP000625283"/>
    </source>
</evidence>
<dbReference type="PROSITE" id="PS50110">
    <property type="entry name" value="RESPONSE_REGULATORY"/>
    <property type="match status" value="1"/>
</dbReference>
<feature type="modified residue" description="4-aspartylphosphate" evidence="1">
    <location>
        <position position="54"/>
    </location>
</feature>
<dbReference type="Pfam" id="PF00072">
    <property type="entry name" value="Response_reg"/>
    <property type="match status" value="1"/>
</dbReference>
<feature type="domain" description="Response regulatory" evidence="2">
    <location>
        <begin position="5"/>
        <end position="120"/>
    </location>
</feature>
<dbReference type="PANTHER" id="PTHR37299">
    <property type="entry name" value="TRANSCRIPTIONAL REGULATOR-RELATED"/>
    <property type="match status" value="1"/>
</dbReference>
<dbReference type="InterPro" id="IPR046947">
    <property type="entry name" value="LytR-like"/>
</dbReference>
<dbReference type="PROSITE" id="PS50930">
    <property type="entry name" value="HTH_LYTTR"/>
    <property type="match status" value="1"/>
</dbReference>
<dbReference type="SUPFAM" id="SSF52172">
    <property type="entry name" value="CheY-like"/>
    <property type="match status" value="1"/>
</dbReference>
<evidence type="ECO:0000313" key="4">
    <source>
        <dbReference type="EMBL" id="MBL1408057.1"/>
    </source>
</evidence>
<dbReference type="PANTHER" id="PTHR37299:SF1">
    <property type="entry name" value="STAGE 0 SPORULATION PROTEIN A HOMOLOG"/>
    <property type="match status" value="1"/>
</dbReference>
<comment type="caution">
    <text evidence="4">The sequence shown here is derived from an EMBL/GenBank/DDBJ whole genome shotgun (WGS) entry which is preliminary data.</text>
</comment>
<proteinExistence type="predicted"/>
<dbReference type="Gene3D" id="3.40.50.2300">
    <property type="match status" value="1"/>
</dbReference>
<protein>
    <submittedName>
        <fullName evidence="4">Response regulator transcription factor</fullName>
    </submittedName>
</protein>
<dbReference type="SMART" id="SM00448">
    <property type="entry name" value="REC"/>
    <property type="match status" value="1"/>
</dbReference>
<evidence type="ECO:0000259" key="3">
    <source>
        <dbReference type="PROSITE" id="PS50930"/>
    </source>
</evidence>